<gene>
    <name evidence="1" type="ordered locus">Ecaj_0546</name>
</gene>
<keyword evidence="1" id="KW-0456">Lyase</keyword>
<sequence>MQFYYMKSLLVTRPEKDSIKIKESLNKLGFNVYIEPMFSIKYLTAKITLKDFDLIICTSQHSIIALSKITKNRDITIITVGNNTMHIAQELGFTFVKSLNGNINDVVSYLQNYSKSNILYIRGKEVTYNLKKTFNHYKNFQEIILYNTIDRTHFSKCCYSAFLGNKISGVLLYSSRTAEILIELIKKYNIQDKISNITAYTMSNKIANTAKNVHWKTIKISDQPTNESLLSLISNNIRNI</sequence>
<name>A0ACA6AVT1_EHRCJ</name>
<accession>A0ACA6AVT1</accession>
<proteinExistence type="predicted"/>
<keyword evidence="2" id="KW-1185">Reference proteome</keyword>
<evidence type="ECO:0000313" key="1">
    <source>
        <dbReference type="EMBL" id="AAZ68581.1"/>
    </source>
</evidence>
<dbReference type="EMBL" id="CP000107">
    <property type="protein sequence ID" value="AAZ68581.1"/>
    <property type="molecule type" value="Genomic_DNA"/>
</dbReference>
<dbReference type="EC" id="4.2.1.75" evidence="1"/>
<evidence type="ECO:0000313" key="2">
    <source>
        <dbReference type="Proteomes" id="UP000000435"/>
    </source>
</evidence>
<organism evidence="1 2">
    <name type="scientific">Ehrlichia canis (strain Jake)</name>
    <dbReference type="NCBI Taxonomy" id="269484"/>
    <lineage>
        <taxon>Bacteria</taxon>
        <taxon>Pseudomonadati</taxon>
        <taxon>Pseudomonadota</taxon>
        <taxon>Alphaproteobacteria</taxon>
        <taxon>Rickettsiales</taxon>
        <taxon>Anaplasmataceae</taxon>
        <taxon>Ehrlichia</taxon>
    </lineage>
</organism>
<protein>
    <submittedName>
        <fullName evidence="1">Uroporphyrinogen III synthase HEM4</fullName>
        <ecNumber evidence="1">4.2.1.75</ecNumber>
    </submittedName>
</protein>
<reference evidence="2" key="1">
    <citation type="journal article" date="2006" name="J. Bacteriol.">
        <title>The genome of the obligately intracellular bacterium Ehrlichia canis reveals themes of complex membrane structure and immune evasion strategies.</title>
        <authorList>
            <person name="Mavromatis K."/>
            <person name="Doyle C.K."/>
            <person name="Lykidis A."/>
            <person name="Ivanova N."/>
            <person name="Francino M.P."/>
            <person name="Chain P."/>
            <person name="Shin M."/>
            <person name="Malfatti S."/>
            <person name="Larimer F."/>
            <person name="Copeland A."/>
            <person name="Detter J.C."/>
            <person name="Land M."/>
            <person name="Richardson P.M."/>
            <person name="Yu X.J."/>
            <person name="Walker D.H."/>
            <person name="McBride J.W."/>
            <person name="Kyrpides N.C."/>
        </authorList>
    </citation>
    <scope>NUCLEOTIDE SEQUENCE [LARGE SCALE GENOMIC DNA]</scope>
    <source>
        <strain evidence="2">Jake</strain>
    </source>
</reference>
<dbReference type="Proteomes" id="UP000000435">
    <property type="component" value="Chromosome"/>
</dbReference>